<organism evidence="2 3">
    <name type="scientific">Rhynchosporium secalis</name>
    <name type="common">Barley scald fungus</name>
    <dbReference type="NCBI Taxonomy" id="38038"/>
    <lineage>
        <taxon>Eukaryota</taxon>
        <taxon>Fungi</taxon>
        <taxon>Dikarya</taxon>
        <taxon>Ascomycota</taxon>
        <taxon>Pezizomycotina</taxon>
        <taxon>Leotiomycetes</taxon>
        <taxon>Helotiales</taxon>
        <taxon>Ploettnerulaceae</taxon>
        <taxon>Rhynchosporium</taxon>
    </lineage>
</organism>
<protein>
    <submittedName>
        <fullName evidence="2">Uncharacterized protein</fullName>
    </submittedName>
</protein>
<evidence type="ECO:0000256" key="1">
    <source>
        <dbReference type="SAM" id="SignalP"/>
    </source>
</evidence>
<accession>A0A1E1MTS4</accession>
<reference evidence="3" key="1">
    <citation type="submission" date="2016-03" db="EMBL/GenBank/DDBJ databases">
        <authorList>
            <person name="Guldener U."/>
        </authorList>
    </citation>
    <scope>NUCLEOTIDE SEQUENCE [LARGE SCALE GENOMIC DNA]</scope>
</reference>
<proteinExistence type="predicted"/>
<feature type="chain" id="PRO_5009448707" evidence="1">
    <location>
        <begin position="20"/>
        <end position="247"/>
    </location>
</feature>
<feature type="signal peptide" evidence="1">
    <location>
        <begin position="1"/>
        <end position="19"/>
    </location>
</feature>
<keyword evidence="3" id="KW-1185">Reference proteome</keyword>
<sequence>MKISVSVLRLLVHLGVTRGVHHPAPLSTQGKVAQLTACNYSLCLVYDSALYDDSLNISSSLAIADFAWNSPAIKLCPGEDRHSAKTHVLHKDTRGVPRRAPTNTNTAITSASVMLCSLSTDGFDSCSQGEYWFTETDQFRRFRCLMTDCPVMACHLLVEEALVNNKCYIYVTFFAASAPGSGRKPNVARTVRRLSDLIPELPHYSVLPRLACIQDDIPSWGDRLSNARAHASTLSVEEVQSLSRSQI</sequence>
<keyword evidence="1" id="KW-0732">Signal</keyword>
<name>A0A1E1MTS4_RHYSE</name>
<evidence type="ECO:0000313" key="3">
    <source>
        <dbReference type="Proteomes" id="UP000177625"/>
    </source>
</evidence>
<dbReference type="Proteomes" id="UP000177625">
    <property type="component" value="Unassembled WGS sequence"/>
</dbReference>
<dbReference type="EMBL" id="FJVC01000599">
    <property type="protein sequence ID" value="CZT52488.1"/>
    <property type="molecule type" value="Genomic_DNA"/>
</dbReference>
<gene>
    <name evidence="2" type="ORF">RSE6_13830</name>
</gene>
<evidence type="ECO:0000313" key="2">
    <source>
        <dbReference type="EMBL" id="CZT52488.1"/>
    </source>
</evidence>
<dbReference type="AlphaFoldDB" id="A0A1E1MTS4"/>